<dbReference type="PANTHER" id="PTHR35604:SF2">
    <property type="entry name" value="TRANSPOSASE INSH FOR INSERTION SEQUENCE ELEMENT IS5A-RELATED"/>
    <property type="match status" value="1"/>
</dbReference>
<evidence type="ECO:0000259" key="2">
    <source>
        <dbReference type="Pfam" id="PF05598"/>
    </source>
</evidence>
<protein>
    <submittedName>
        <fullName evidence="3">Transposase</fullName>
    </submittedName>
</protein>
<comment type="caution">
    <text evidence="3">The sequence shown here is derived from an EMBL/GenBank/DDBJ whole genome shotgun (WGS) entry which is preliminary data.</text>
</comment>
<feature type="region of interest" description="Disordered" evidence="1">
    <location>
        <begin position="427"/>
        <end position="462"/>
    </location>
</feature>
<reference evidence="3 4" key="1">
    <citation type="submission" date="2021-01" db="EMBL/GenBank/DDBJ databases">
        <title>Belnapia mucosa sp. nov. and Belnapia arida sp. nov., isolated from the Tabernas Desert (Almeria, Spain).</title>
        <authorList>
            <person name="Molina-Menor E."/>
            <person name="Vidal-Verdu A."/>
            <person name="Calonge A."/>
            <person name="Satari L."/>
            <person name="Pereto J."/>
            <person name="Porcar M."/>
        </authorList>
    </citation>
    <scope>NUCLEOTIDE SEQUENCE [LARGE SCALE GENOMIC DNA]</scope>
    <source>
        <strain evidence="3 4">T18</strain>
    </source>
</reference>
<evidence type="ECO:0000313" key="3">
    <source>
        <dbReference type="EMBL" id="MBL6082710.1"/>
    </source>
</evidence>
<keyword evidence="4" id="KW-1185">Reference proteome</keyword>
<dbReference type="EMBL" id="JAETWB010000107">
    <property type="protein sequence ID" value="MBL6082710.1"/>
    <property type="molecule type" value="Genomic_DNA"/>
</dbReference>
<feature type="compositionally biased region" description="Basic residues" evidence="1">
    <location>
        <begin position="428"/>
        <end position="437"/>
    </location>
</feature>
<accession>A0ABS1UDV8</accession>
<dbReference type="Proteomes" id="UP000660885">
    <property type="component" value="Unassembled WGS sequence"/>
</dbReference>
<sequence>MALGRQKGRQSDLLVTWAEMRRSPGHAFYDRLQAELLSAGFDGFVEGRCAPYYAARRGRPSLPPGRYFRMLLVGYFKGIDSERGLEWRCADSLSLREFLRLGEREPVPDHSWLSRTRARLPLEVHDAVFTWVLQRLAERSLIKSERIGVDASTLEANAALWAIVRRDGGEGYREMLVRMAKESGIETPTAEDLIQLDRKRKGKTLSNAEWESPTDPDARIARLKDGRTHLAYKPEHALDLDTGAVVAAEMHRADRGNTATPPDTLASAARHLAAVEAVPSAEAPAETVADKGYHSREVLRTLDDGPWKTRIAEPKRDGFSRWHGDDAARRAVVNNRTRLLSGVAHVAFKLRAEVVDGGAELRAHSGPRWHAPRLAARPGEPAQALLDPRSRLQPRPDHAISDGGGDAAGVPGQGFGLAYCDRHAGRWPGRHSDRRRWRSDCGSRHQHRARPAWLNDGFSPDC</sequence>
<dbReference type="RefSeq" id="WP_202836041.1">
    <property type="nucleotide sequence ID" value="NZ_JAETWB010000107.1"/>
</dbReference>
<gene>
    <name evidence="3" type="ORF">JMJ56_32650</name>
</gene>
<evidence type="ECO:0000313" key="4">
    <source>
        <dbReference type="Proteomes" id="UP000660885"/>
    </source>
</evidence>
<proteinExistence type="predicted"/>
<evidence type="ECO:0000256" key="1">
    <source>
        <dbReference type="SAM" id="MobiDB-lite"/>
    </source>
</evidence>
<feature type="domain" description="Transposase InsH N-terminal" evidence="2">
    <location>
        <begin position="37"/>
        <end position="119"/>
    </location>
</feature>
<name>A0ABS1UDV8_9PROT</name>
<organism evidence="3 4">
    <name type="scientific">Belnapia arida</name>
    <dbReference type="NCBI Taxonomy" id="2804533"/>
    <lineage>
        <taxon>Bacteria</taxon>
        <taxon>Pseudomonadati</taxon>
        <taxon>Pseudomonadota</taxon>
        <taxon>Alphaproteobacteria</taxon>
        <taxon>Acetobacterales</taxon>
        <taxon>Roseomonadaceae</taxon>
        <taxon>Belnapia</taxon>
    </lineage>
</organism>
<dbReference type="Pfam" id="PF05598">
    <property type="entry name" value="DUF772"/>
    <property type="match status" value="1"/>
</dbReference>
<dbReference type="PANTHER" id="PTHR35604">
    <property type="entry name" value="TRANSPOSASE INSH FOR INSERTION SEQUENCE ELEMENT IS5A-RELATED"/>
    <property type="match status" value="1"/>
</dbReference>
<dbReference type="InterPro" id="IPR008490">
    <property type="entry name" value="Transposase_InsH_N"/>
</dbReference>